<feature type="region of interest" description="Adenylyl removase" evidence="7">
    <location>
        <begin position="1"/>
        <end position="478"/>
    </location>
</feature>
<keyword evidence="3 7" id="KW-0547">Nucleotide-binding</keyword>
<keyword evidence="5 7" id="KW-0460">Magnesium</keyword>
<evidence type="ECO:0000259" key="8">
    <source>
        <dbReference type="Pfam" id="PF03710"/>
    </source>
</evidence>
<comment type="similarity">
    <text evidence="7">Belongs to the GlnE family.</text>
</comment>
<comment type="cofactor">
    <cofactor evidence="7">
        <name>Mg(2+)</name>
        <dbReference type="ChEBI" id="CHEBI:18420"/>
    </cofactor>
</comment>
<reference evidence="10 11" key="1">
    <citation type="submission" date="2018-06" db="EMBL/GenBank/DDBJ databases">
        <authorList>
            <consortium name="Pathogen Informatics"/>
            <person name="Doyle S."/>
        </authorList>
    </citation>
    <scope>NUCLEOTIDE SEQUENCE [LARGE SCALE GENOMIC DNA]</scope>
    <source>
        <strain evidence="10 11">NCTC13335</strain>
    </source>
</reference>
<dbReference type="FunFam" id="3.30.460.10:FF:000014">
    <property type="entry name" value="Bifunctional glutamine synthetase adenylyltransferase/adenylyl-removing enzyme"/>
    <property type="match status" value="1"/>
</dbReference>
<dbReference type="InterPro" id="IPR043519">
    <property type="entry name" value="NT_sf"/>
</dbReference>
<evidence type="ECO:0000256" key="1">
    <source>
        <dbReference type="ARBA" id="ARBA00022679"/>
    </source>
</evidence>
<keyword evidence="1 7" id="KW-0808">Transferase</keyword>
<dbReference type="PANTHER" id="PTHR30621:SF0">
    <property type="entry name" value="BIFUNCTIONAL GLUTAMINE SYNTHETASE ADENYLYLTRANSFERASE_ADENYLYL-REMOVING ENZYME"/>
    <property type="match status" value="1"/>
</dbReference>
<dbReference type="PANTHER" id="PTHR30621">
    <property type="entry name" value="GLUTAMINE SYNTHETASE ADENYLYLTRANSFERASE"/>
    <property type="match status" value="1"/>
</dbReference>
<dbReference type="RefSeq" id="WP_115003653.1">
    <property type="nucleotide sequence ID" value="NZ_UGHS01000004.1"/>
</dbReference>
<name>A0A377J0W3_9PAST</name>
<dbReference type="EC" id="2.7.7.89" evidence="7"/>
<feature type="domain" description="PII-uridylyltransferase/Glutamine-synthetase adenylyltransferase" evidence="9">
    <location>
        <begin position="318"/>
        <end position="473"/>
    </location>
</feature>
<comment type="catalytic activity">
    <reaction evidence="7">
        <text>[glutamine synthetase]-O(4)-(5'-adenylyl)-L-tyrosine + phosphate = [glutamine synthetase]-L-tyrosine + ADP</text>
        <dbReference type="Rhea" id="RHEA:43716"/>
        <dbReference type="Rhea" id="RHEA-COMP:10660"/>
        <dbReference type="Rhea" id="RHEA-COMP:10661"/>
        <dbReference type="ChEBI" id="CHEBI:43474"/>
        <dbReference type="ChEBI" id="CHEBI:46858"/>
        <dbReference type="ChEBI" id="CHEBI:83624"/>
        <dbReference type="ChEBI" id="CHEBI:456216"/>
        <dbReference type="EC" id="2.7.7.89"/>
    </reaction>
</comment>
<dbReference type="InterPro" id="IPR013546">
    <property type="entry name" value="PII_UdlTrfase/GS_AdlTrfase"/>
</dbReference>
<protein>
    <recommendedName>
        <fullName evidence="7">Bifunctional glutamine synthetase adenylyltransferase/adenylyl-removing enzyme</fullName>
    </recommendedName>
    <alternativeName>
        <fullName evidence="7">ATP:glutamine synthetase adenylyltransferase</fullName>
    </alternativeName>
    <alternativeName>
        <fullName evidence="7">ATase</fullName>
    </alternativeName>
    <domain>
        <recommendedName>
            <fullName evidence="7">Glutamine synthetase adenylyl-L-tyrosine phosphorylase</fullName>
            <ecNumber evidence="7">2.7.7.89</ecNumber>
        </recommendedName>
        <alternativeName>
            <fullName evidence="7">Adenylyl removase</fullName>
            <shortName evidence="7">AR</shortName>
            <shortName evidence="7">AT-N</shortName>
        </alternativeName>
    </domain>
    <domain>
        <recommendedName>
            <fullName evidence="7">Glutamine synthetase adenylyl transferase</fullName>
            <ecNumber evidence="7">2.7.7.42</ecNumber>
        </recommendedName>
        <alternativeName>
            <fullName evidence="7">Adenylyl transferase</fullName>
            <shortName evidence="7">AT</shortName>
            <shortName evidence="7">AT-C</shortName>
        </alternativeName>
    </domain>
</protein>
<dbReference type="Pfam" id="PF08335">
    <property type="entry name" value="GlnD_UR_UTase"/>
    <property type="match status" value="2"/>
</dbReference>
<comment type="catalytic activity">
    <reaction evidence="7">
        <text>[glutamine synthetase]-L-tyrosine + ATP = [glutamine synthetase]-O(4)-(5'-adenylyl)-L-tyrosine + diphosphate</text>
        <dbReference type="Rhea" id="RHEA:18589"/>
        <dbReference type="Rhea" id="RHEA-COMP:10660"/>
        <dbReference type="Rhea" id="RHEA-COMP:10661"/>
        <dbReference type="ChEBI" id="CHEBI:30616"/>
        <dbReference type="ChEBI" id="CHEBI:33019"/>
        <dbReference type="ChEBI" id="CHEBI:46858"/>
        <dbReference type="ChEBI" id="CHEBI:83624"/>
        <dbReference type="EC" id="2.7.7.42"/>
    </reaction>
</comment>
<evidence type="ECO:0000256" key="5">
    <source>
        <dbReference type="ARBA" id="ARBA00022842"/>
    </source>
</evidence>
<evidence type="ECO:0000313" key="11">
    <source>
        <dbReference type="Proteomes" id="UP000255264"/>
    </source>
</evidence>
<keyword evidence="11" id="KW-1185">Reference proteome</keyword>
<evidence type="ECO:0000259" key="9">
    <source>
        <dbReference type="Pfam" id="PF08335"/>
    </source>
</evidence>
<dbReference type="Gene3D" id="1.20.120.1510">
    <property type="match status" value="1"/>
</dbReference>
<dbReference type="SUPFAM" id="SSF81301">
    <property type="entry name" value="Nucleotidyltransferase"/>
    <property type="match status" value="2"/>
</dbReference>
<keyword evidence="4 7" id="KW-0067">ATP-binding</keyword>
<dbReference type="Gene3D" id="3.30.460.10">
    <property type="entry name" value="Beta Polymerase, domain 2"/>
    <property type="match status" value="2"/>
</dbReference>
<dbReference type="Proteomes" id="UP000255264">
    <property type="component" value="Unassembled WGS sequence"/>
</dbReference>
<keyword evidence="2 7" id="KW-0548">Nucleotidyltransferase</keyword>
<dbReference type="CDD" id="cd05401">
    <property type="entry name" value="NT_GlnE_GlnD_like"/>
    <property type="match status" value="2"/>
</dbReference>
<dbReference type="EMBL" id="UGHS01000004">
    <property type="protein sequence ID" value="STO94156.1"/>
    <property type="molecule type" value="Genomic_DNA"/>
</dbReference>
<organism evidence="10 11">
    <name type="scientific">Haemophilus pittmaniae</name>
    <dbReference type="NCBI Taxonomy" id="249188"/>
    <lineage>
        <taxon>Bacteria</taxon>
        <taxon>Pseudomonadati</taxon>
        <taxon>Pseudomonadota</taxon>
        <taxon>Gammaproteobacteria</taxon>
        <taxon>Pasteurellales</taxon>
        <taxon>Pasteurellaceae</taxon>
        <taxon>Haemophilus</taxon>
    </lineage>
</organism>
<dbReference type="Gene3D" id="1.10.4050.10">
    <property type="entry name" value="Glutamine synthase adenylyltransferase GlnE"/>
    <property type="match status" value="1"/>
</dbReference>
<sequence>MEITTALIEEKLIQLIELLPESQQKEYLNQLSHIAANSPLQQIGYAIAMSDFLQKFLSRPLNPTNTTNQEFQFTQWLKSPPTFADCDNYSQHLAIILNDVIDEDGLYRNLRYFRYQEMAKLSFCQSLNLATVEQIFIQLSELAEALIIGARDWLYPKACEEMGTPLDDNGYPQQLYILGMGKLGGKELNFSSDIDLIFTYPQAGETSGGRRAVDNQKFFTRLGQRLINALDQFTAEGFVYRTDMRLRPFGDNGALALSFSALEQYYQDQGRDWERYAMIKARVLGLKENDPQALILQKLLRPFVYRRYIDFSAIQALREMKNKIAREVRRRGLINNIKLGAGGIREIEFIVQVFQLIRGGRENALQQHSLLNILPELSRLSLITAEQERALRAAYIFLRRVENLLQAIDDQQTQVLPDNQLDRSRLILGCKQYSYFDEYQNITMHSEPFANWEGFYHTLQQHQKNVRDVFNGLIGEEKEDNNESEQWAGFLDADQTEILQILTENGVEQAHQAELAEKLQLFNLSLARRAIGHRGREVLTRLMPTLLNLIFLQTDYNTLLPRILNIIDKIAGRTTYLELLQENPPALTQLIELCSHSPMIAEQLARHPILLDELLNAQALRNPLPLNEYSAELTRYLLRLPPDDEELFIDGLRQFKQMMLLKVAAADILGVLPVMKVSDHLTYLAEAIIGAVVNFAWEQVSRRFGVPEALLDKPDEKGFLVVGYGKLGGLELGYKSDLDLVFLYQPLPGFTAGGKKSIDNNQFYLRLAQKIVSIFSLNTSAGVLYEVDMRLRPSGDAGLLGCSFQAFENYQLNEAWTWETQALVRARSVYGEAHLQHQFTEIRQRVLMTPRDINKLTQDVIEMRQKMYEHLSHSSKDQFNLKTDRGGITDIEFIAQYLMLAHAPKNPLLTRWSDNVRIFDSMVEQNIILQDEGEALKNAYTAMRNKIHQLNLLGHPPIVEENQFVSERQFIYQCWQRWLENSV</sequence>
<proteinExistence type="inferred from homology"/>
<dbReference type="HAMAP" id="MF_00802">
    <property type="entry name" value="GlnE"/>
    <property type="match status" value="1"/>
</dbReference>
<dbReference type="GO" id="GO:0000820">
    <property type="term" value="P:regulation of glutamine family amino acid metabolic process"/>
    <property type="evidence" value="ECO:0007669"/>
    <property type="project" value="UniProtKB-UniRule"/>
</dbReference>
<evidence type="ECO:0000256" key="6">
    <source>
        <dbReference type="ARBA" id="ARBA00023268"/>
    </source>
</evidence>
<dbReference type="FunFam" id="3.30.460.10:FF:000009">
    <property type="entry name" value="Bifunctional glutamine synthetase adenylyltransferase/adenylyl-removing enzyme"/>
    <property type="match status" value="1"/>
</dbReference>
<dbReference type="SUPFAM" id="SSF81593">
    <property type="entry name" value="Nucleotidyltransferase substrate binding subunit/domain"/>
    <property type="match status" value="2"/>
</dbReference>
<gene>
    <name evidence="7 10" type="primary">glnE</name>
    <name evidence="10" type="ORF">NCTC13335_02079</name>
</gene>
<dbReference type="FunFam" id="1.20.120.330:FF:000005">
    <property type="entry name" value="Bifunctional glutamine synthetase adenylyltransferase/adenylyl-removing enzyme"/>
    <property type="match status" value="1"/>
</dbReference>
<feature type="domain" description="Glutamate-ammonia ligase adenylyltransferase repeated" evidence="8">
    <location>
        <begin position="588"/>
        <end position="841"/>
    </location>
</feature>
<feature type="domain" description="Glutamate-ammonia ligase adenylyltransferase repeated" evidence="8">
    <location>
        <begin position="41"/>
        <end position="294"/>
    </location>
</feature>
<comment type="function">
    <text evidence="7">Involved in the regulation of glutamine synthetase GlnA, a key enzyme in the process to assimilate ammonia. When cellular nitrogen levels are high, the C-terminal adenylyl transferase (AT) inactivates GlnA by covalent transfer of an adenylyl group from ATP to specific tyrosine residue of GlnA, thus reducing its activity. Conversely, when nitrogen levels are low, the N-terminal adenylyl removase (AR) activates GlnA by removing the adenylyl group by phosphorolysis, increasing its activity. The regulatory region of GlnE binds the signal transduction protein PII (GlnB) which indicates the nitrogen status of the cell.</text>
</comment>
<keyword evidence="6 7" id="KW-0511">Multifunctional enzyme</keyword>
<dbReference type="InterPro" id="IPR005190">
    <property type="entry name" value="GlnE_rpt_dom"/>
</dbReference>
<dbReference type="GO" id="GO:0000287">
    <property type="term" value="F:magnesium ion binding"/>
    <property type="evidence" value="ECO:0007669"/>
    <property type="project" value="UniProtKB-UniRule"/>
</dbReference>
<accession>A0A377J0W3</accession>
<dbReference type="GO" id="GO:0005524">
    <property type="term" value="F:ATP binding"/>
    <property type="evidence" value="ECO:0007669"/>
    <property type="project" value="UniProtKB-UniRule"/>
</dbReference>
<dbReference type="Gene3D" id="1.20.120.330">
    <property type="entry name" value="Nucleotidyltransferases domain 2"/>
    <property type="match status" value="2"/>
</dbReference>
<dbReference type="EC" id="2.7.7.42" evidence="7"/>
<evidence type="ECO:0000256" key="4">
    <source>
        <dbReference type="ARBA" id="ARBA00022840"/>
    </source>
</evidence>
<evidence type="ECO:0000256" key="7">
    <source>
        <dbReference type="HAMAP-Rule" id="MF_00802"/>
    </source>
</evidence>
<evidence type="ECO:0000313" key="10">
    <source>
        <dbReference type="EMBL" id="STO94156.1"/>
    </source>
</evidence>
<dbReference type="AlphaFoldDB" id="A0A377J0W3"/>
<dbReference type="GO" id="GO:0047388">
    <property type="term" value="F:[glutamine synthetase]-adenylyl-L-tyrosine phosphorylase activity"/>
    <property type="evidence" value="ECO:0007669"/>
    <property type="project" value="UniProtKB-EC"/>
</dbReference>
<evidence type="ECO:0000256" key="3">
    <source>
        <dbReference type="ARBA" id="ARBA00022741"/>
    </source>
</evidence>
<feature type="domain" description="PII-uridylyltransferase/Glutamine-synthetase adenylyltransferase" evidence="9">
    <location>
        <begin position="863"/>
        <end position="953"/>
    </location>
</feature>
<feature type="region of interest" description="Adenylyl transferase" evidence="7">
    <location>
        <begin position="487"/>
        <end position="983"/>
    </location>
</feature>
<dbReference type="InterPro" id="IPR023057">
    <property type="entry name" value="GlnE"/>
</dbReference>
<dbReference type="NCBIfam" id="NF008292">
    <property type="entry name" value="PRK11072.1"/>
    <property type="match status" value="1"/>
</dbReference>
<evidence type="ECO:0000256" key="2">
    <source>
        <dbReference type="ARBA" id="ARBA00022695"/>
    </source>
</evidence>
<dbReference type="OrthoDB" id="9759366at2"/>
<dbReference type="Pfam" id="PF03710">
    <property type="entry name" value="GlnE"/>
    <property type="match status" value="2"/>
</dbReference>
<dbReference type="GO" id="GO:0005829">
    <property type="term" value="C:cytosol"/>
    <property type="evidence" value="ECO:0007669"/>
    <property type="project" value="TreeGrafter"/>
</dbReference>
<dbReference type="GO" id="GO:0008882">
    <property type="term" value="F:[glutamate-ammonia-ligase] adenylyltransferase activity"/>
    <property type="evidence" value="ECO:0007669"/>
    <property type="project" value="UniProtKB-UniRule"/>
</dbReference>